<evidence type="ECO:0000259" key="7">
    <source>
        <dbReference type="PROSITE" id="PS51462"/>
    </source>
</evidence>
<evidence type="ECO:0000256" key="5">
    <source>
        <dbReference type="ARBA" id="ARBA00022842"/>
    </source>
</evidence>
<dbReference type="Pfam" id="PF00293">
    <property type="entry name" value="NUDIX"/>
    <property type="match status" value="1"/>
</dbReference>
<dbReference type="Gene3D" id="3.90.79.10">
    <property type="entry name" value="Nucleoside Triphosphate Pyrophosphohydrolase"/>
    <property type="match status" value="1"/>
</dbReference>
<dbReference type="InterPro" id="IPR015797">
    <property type="entry name" value="NUDIX_hydrolase-like_dom_sf"/>
</dbReference>
<dbReference type="Proteomes" id="UP001140094">
    <property type="component" value="Unassembled WGS sequence"/>
</dbReference>
<reference evidence="8" key="1">
    <citation type="submission" date="2022-07" db="EMBL/GenBank/DDBJ databases">
        <title>Phylogenomic reconstructions and comparative analyses of Kickxellomycotina fungi.</title>
        <authorList>
            <person name="Reynolds N.K."/>
            <person name="Stajich J.E."/>
            <person name="Barry K."/>
            <person name="Grigoriev I.V."/>
            <person name="Crous P."/>
            <person name="Smith M.E."/>
        </authorList>
    </citation>
    <scope>NUCLEOTIDE SEQUENCE</scope>
    <source>
        <strain evidence="8">NRRL 1565</strain>
    </source>
</reference>
<organism evidence="8 9">
    <name type="scientific">Coemansia guatemalensis</name>
    <dbReference type="NCBI Taxonomy" id="2761395"/>
    <lineage>
        <taxon>Eukaryota</taxon>
        <taxon>Fungi</taxon>
        <taxon>Fungi incertae sedis</taxon>
        <taxon>Zoopagomycota</taxon>
        <taxon>Kickxellomycotina</taxon>
        <taxon>Kickxellomycetes</taxon>
        <taxon>Kickxellales</taxon>
        <taxon>Kickxellaceae</taxon>
        <taxon>Coemansia</taxon>
    </lineage>
</organism>
<evidence type="ECO:0000256" key="3">
    <source>
        <dbReference type="ARBA" id="ARBA00022723"/>
    </source>
</evidence>
<proteinExistence type="predicted"/>
<keyword evidence="9" id="KW-1185">Reference proteome</keyword>
<dbReference type="PROSITE" id="PS51462">
    <property type="entry name" value="NUDIX"/>
    <property type="match status" value="1"/>
</dbReference>
<keyword evidence="6" id="KW-0464">Manganese</keyword>
<evidence type="ECO:0000256" key="2">
    <source>
        <dbReference type="ARBA" id="ARBA00001946"/>
    </source>
</evidence>
<evidence type="ECO:0000313" key="9">
    <source>
        <dbReference type="Proteomes" id="UP001140094"/>
    </source>
</evidence>
<dbReference type="PANTHER" id="PTHR12992">
    <property type="entry name" value="NUDIX HYDROLASE"/>
    <property type="match status" value="1"/>
</dbReference>
<sequence length="235" mass="25931">MGMQPARDNNDGRVWQAHGTAPPISALDADGIGLLRRRLTNALARGTPWHMRFRWKDDAAAAAVLMILCTVNGRVSLMFEERSNRLNSHGGEVCFAGGKADESDRSLEHTAMRETFEEIGLPEESITMVGKLPPAPNKGGTLRVHAFVGVVEQPLDVGALSVNRDEVHRVFTLPLAHFYDPSKRELVAFRKGDIRIPHYGTDKRGLRVWGLTAFLLNEFLSRIGSPENDTAPPSL</sequence>
<protein>
    <recommendedName>
        <fullName evidence="7">Nudix hydrolase domain-containing protein</fullName>
    </recommendedName>
</protein>
<keyword evidence="3" id="KW-0479">Metal-binding</keyword>
<dbReference type="InterPro" id="IPR045121">
    <property type="entry name" value="CoAse"/>
</dbReference>
<keyword evidence="5" id="KW-0460">Magnesium</keyword>
<comment type="caution">
    <text evidence="8">The sequence shown here is derived from an EMBL/GenBank/DDBJ whole genome shotgun (WGS) entry which is preliminary data.</text>
</comment>
<gene>
    <name evidence="8" type="ORF">H4R20_002305</name>
</gene>
<dbReference type="PANTHER" id="PTHR12992:SF11">
    <property type="entry name" value="MITOCHONDRIAL COENZYME A DIPHOSPHATASE NUDT8"/>
    <property type="match status" value="1"/>
</dbReference>
<dbReference type="GO" id="GO:0010945">
    <property type="term" value="F:coenzyme A diphosphatase activity"/>
    <property type="evidence" value="ECO:0007669"/>
    <property type="project" value="InterPro"/>
</dbReference>
<dbReference type="OrthoDB" id="206213at2759"/>
<evidence type="ECO:0000256" key="4">
    <source>
        <dbReference type="ARBA" id="ARBA00022801"/>
    </source>
</evidence>
<evidence type="ECO:0000256" key="6">
    <source>
        <dbReference type="ARBA" id="ARBA00023211"/>
    </source>
</evidence>
<comment type="cofactor">
    <cofactor evidence="1">
        <name>Mn(2+)</name>
        <dbReference type="ChEBI" id="CHEBI:29035"/>
    </cofactor>
</comment>
<dbReference type="InterPro" id="IPR000086">
    <property type="entry name" value="NUDIX_hydrolase_dom"/>
</dbReference>
<dbReference type="EMBL" id="JANBUO010000345">
    <property type="protein sequence ID" value="KAJ2804930.1"/>
    <property type="molecule type" value="Genomic_DNA"/>
</dbReference>
<keyword evidence="4" id="KW-0378">Hydrolase</keyword>
<feature type="domain" description="Nudix hydrolase" evidence="7">
    <location>
        <begin position="58"/>
        <end position="200"/>
    </location>
</feature>
<evidence type="ECO:0000256" key="1">
    <source>
        <dbReference type="ARBA" id="ARBA00001936"/>
    </source>
</evidence>
<dbReference type="GO" id="GO:0046872">
    <property type="term" value="F:metal ion binding"/>
    <property type="evidence" value="ECO:0007669"/>
    <property type="project" value="UniProtKB-KW"/>
</dbReference>
<name>A0A9W8HXW3_9FUNG</name>
<evidence type="ECO:0000313" key="8">
    <source>
        <dbReference type="EMBL" id="KAJ2804930.1"/>
    </source>
</evidence>
<dbReference type="SUPFAM" id="SSF55811">
    <property type="entry name" value="Nudix"/>
    <property type="match status" value="1"/>
</dbReference>
<dbReference type="CDD" id="cd03426">
    <property type="entry name" value="NUDIX_CoAse_Nudt7"/>
    <property type="match status" value="1"/>
</dbReference>
<dbReference type="AlphaFoldDB" id="A0A9W8HXW3"/>
<accession>A0A9W8HXW3</accession>
<comment type="cofactor">
    <cofactor evidence="2">
        <name>Mg(2+)</name>
        <dbReference type="ChEBI" id="CHEBI:18420"/>
    </cofactor>
</comment>